<dbReference type="FunFam" id="3.90.550.50:FF:000006">
    <property type="entry name" value="Fringe-related protein-like"/>
    <property type="match status" value="1"/>
</dbReference>
<evidence type="ECO:0000313" key="2">
    <source>
        <dbReference type="EMBL" id="KAG5577666.1"/>
    </source>
</evidence>
<dbReference type="FunFam" id="3.90.550.50:FF:000061">
    <property type="entry name" value="AT4g00300 protein"/>
    <property type="match status" value="1"/>
</dbReference>
<accession>A0A9J5WPZ0</accession>
<dbReference type="Gene3D" id="3.90.550.50">
    <property type="match status" value="2"/>
</dbReference>
<keyword evidence="1" id="KW-0732">Signal</keyword>
<dbReference type="Pfam" id="PF04646">
    <property type="entry name" value="DUF604"/>
    <property type="match status" value="2"/>
</dbReference>
<keyword evidence="3" id="KW-1185">Reference proteome</keyword>
<name>A0A9J5WPZ0_SOLCO</name>
<dbReference type="AlphaFoldDB" id="A0A9J5WPZ0"/>
<evidence type="ECO:0008006" key="4">
    <source>
        <dbReference type="Google" id="ProtNLM"/>
    </source>
</evidence>
<evidence type="ECO:0000313" key="3">
    <source>
        <dbReference type="Proteomes" id="UP000824120"/>
    </source>
</evidence>
<sequence length="968" mass="111741">VVLVSCIFLYLASIFLFKDPNCSSFELLHYSPRFTTPQFGHDSSPTNLNHLLFGLLGSEEAWHFRKEYIESWWRPNKTRGYLFLDVAPTGDDLLPWSSSSPPYRVSDNITQLIEETKHVAPTMARMVHGIMEVFREVHEGVRWVVMGDDDSIFFVDNMVDVLARYDHTKYYYLGGQSEFIMSNHWYSFNQAFGGAGFILSYPLAKAMSKYIESCLRRYPFLRSADQITMVCISDVGVILTPLKGSHQIDLRGDISGLLSSHPKAPLMSLHHLDATESIFPSIERRQSVRHLMKAANLDQSRMLQQVICYNRPSNWSFSISWGYSVHIYENILPRSHLQLPIETFQPWGVTPKDPPYYMLNTRWRTNDSCEAPHVFFMKNVEKTKRYEIRTTYSRSSPRELLSCSYSGNHSADYISKIEVYSPRRKRIEMDRCECCDVIHKKGTNKAKIKLRECHSYYYSLGKQLRNDLDILSQFTGHLFCERIPIYSYFCGRKPLHLDSTTINKTRSNCARVKVQCPSYHLFSSSKFITSFPNNSQSNTSSSSNHVVQISISVPTNISHLVFGLLGSEEAWHHRKPYIESWWRPNVTIGHLLLDVPPQGEDLLPWSLNSPPYRVSDDVPRLVNETNHVDPRVLRMVHGIMEVVREAHEGVRWVVMGDDDSIFFVDNMVDILAQYDHTKYYYFGGHSEFIMANYFFSFHQAFGGAGIILSYPLARAFANNVISCLKRYAFFRSADRTTMSCTADIGVNLSPLMGSHQIDLRGDLSGFLSSHPKSLLISLHHFDTVDPIFPSMDRAQSGYHLLNAAKYDQSRMLQQTICYKRSNNWTFSISWGYSAHIYENIMPRSLIQNPIETFKPWGNITLPPHYIFDTRNFSWDPCETPHMYFFQSIEKTPQNKILTKYIRAWPRGIGVCLYPGSYPAEYVNEIHVYSPVTKRLQINRCECCDVIHKAGSFKAAVRYRECKLDEIIA</sequence>
<proteinExistence type="predicted"/>
<dbReference type="InterPro" id="IPR006740">
    <property type="entry name" value="DUF604"/>
</dbReference>
<dbReference type="PANTHER" id="PTHR10811">
    <property type="entry name" value="FRINGE-RELATED"/>
    <property type="match status" value="1"/>
</dbReference>
<evidence type="ECO:0000256" key="1">
    <source>
        <dbReference type="SAM" id="SignalP"/>
    </source>
</evidence>
<dbReference type="OrthoDB" id="414175at2759"/>
<feature type="non-terminal residue" evidence="2">
    <location>
        <position position="1"/>
    </location>
</feature>
<dbReference type="Proteomes" id="UP000824120">
    <property type="component" value="Chromosome 11"/>
</dbReference>
<feature type="signal peptide" evidence="1">
    <location>
        <begin position="1"/>
        <end position="24"/>
    </location>
</feature>
<dbReference type="EMBL" id="JACXVP010000011">
    <property type="protein sequence ID" value="KAG5577666.1"/>
    <property type="molecule type" value="Genomic_DNA"/>
</dbReference>
<feature type="chain" id="PRO_5039950530" description="Fringe" evidence="1">
    <location>
        <begin position="25"/>
        <end position="968"/>
    </location>
</feature>
<gene>
    <name evidence="2" type="ORF">H5410_057800</name>
</gene>
<reference evidence="2 3" key="1">
    <citation type="submission" date="2020-09" db="EMBL/GenBank/DDBJ databases">
        <title>De no assembly of potato wild relative species, Solanum commersonii.</title>
        <authorList>
            <person name="Cho K."/>
        </authorList>
    </citation>
    <scope>NUCLEOTIDE SEQUENCE [LARGE SCALE GENOMIC DNA]</scope>
    <source>
        <strain evidence="2">LZ3.2</strain>
        <tissue evidence="2">Leaf</tissue>
    </source>
</reference>
<comment type="caution">
    <text evidence="2">The sequence shown here is derived from an EMBL/GenBank/DDBJ whole genome shotgun (WGS) entry which is preliminary data.</text>
</comment>
<protein>
    <recommendedName>
        <fullName evidence="4">Fringe</fullName>
    </recommendedName>
</protein>
<organism evidence="2 3">
    <name type="scientific">Solanum commersonii</name>
    <name type="common">Commerson's wild potato</name>
    <name type="synonym">Commerson's nightshade</name>
    <dbReference type="NCBI Taxonomy" id="4109"/>
    <lineage>
        <taxon>Eukaryota</taxon>
        <taxon>Viridiplantae</taxon>
        <taxon>Streptophyta</taxon>
        <taxon>Embryophyta</taxon>
        <taxon>Tracheophyta</taxon>
        <taxon>Spermatophyta</taxon>
        <taxon>Magnoliopsida</taxon>
        <taxon>eudicotyledons</taxon>
        <taxon>Gunneridae</taxon>
        <taxon>Pentapetalae</taxon>
        <taxon>asterids</taxon>
        <taxon>lamiids</taxon>
        <taxon>Solanales</taxon>
        <taxon>Solanaceae</taxon>
        <taxon>Solanoideae</taxon>
        <taxon>Solaneae</taxon>
        <taxon>Solanum</taxon>
    </lineage>
</organism>